<evidence type="ECO:0000313" key="2">
    <source>
        <dbReference type="Proteomes" id="UP000822688"/>
    </source>
</evidence>
<sequence>MRSAPAATLPVTQYHNLDILPSIRPDLDNATPPVLGLIQTENHNNALEWSRAMEVQIWLVRDPSASVRCKAATVVCRAS</sequence>
<dbReference type="Proteomes" id="UP000822688">
    <property type="component" value="Chromosome 4"/>
</dbReference>
<reference evidence="1" key="1">
    <citation type="submission" date="2020-06" db="EMBL/GenBank/DDBJ databases">
        <title>WGS assembly of Ceratodon purpureus strain R40.</title>
        <authorList>
            <person name="Carey S.B."/>
            <person name="Jenkins J."/>
            <person name="Shu S."/>
            <person name="Lovell J.T."/>
            <person name="Sreedasyam A."/>
            <person name="Maumus F."/>
            <person name="Tiley G.P."/>
            <person name="Fernandez-Pozo N."/>
            <person name="Barry K."/>
            <person name="Chen C."/>
            <person name="Wang M."/>
            <person name="Lipzen A."/>
            <person name="Daum C."/>
            <person name="Saski C.A."/>
            <person name="Payton A.C."/>
            <person name="Mcbreen J.C."/>
            <person name="Conrad R.E."/>
            <person name="Kollar L.M."/>
            <person name="Olsson S."/>
            <person name="Huttunen S."/>
            <person name="Landis J.B."/>
            <person name="Wickett N.J."/>
            <person name="Johnson M.G."/>
            <person name="Rensing S.A."/>
            <person name="Grimwood J."/>
            <person name="Schmutz J."/>
            <person name="Mcdaniel S.F."/>
        </authorList>
    </citation>
    <scope>NUCLEOTIDE SEQUENCE</scope>
    <source>
        <strain evidence="1">R40</strain>
    </source>
</reference>
<dbReference type="EMBL" id="CM026424">
    <property type="protein sequence ID" value="KAG0580474.1"/>
    <property type="molecule type" value="Genomic_DNA"/>
</dbReference>
<keyword evidence="2" id="KW-1185">Reference proteome</keyword>
<organism evidence="1 2">
    <name type="scientific">Ceratodon purpureus</name>
    <name type="common">Fire moss</name>
    <name type="synonym">Dicranum purpureum</name>
    <dbReference type="NCBI Taxonomy" id="3225"/>
    <lineage>
        <taxon>Eukaryota</taxon>
        <taxon>Viridiplantae</taxon>
        <taxon>Streptophyta</taxon>
        <taxon>Embryophyta</taxon>
        <taxon>Bryophyta</taxon>
        <taxon>Bryophytina</taxon>
        <taxon>Bryopsida</taxon>
        <taxon>Dicranidae</taxon>
        <taxon>Pseudoditrichales</taxon>
        <taxon>Ditrichaceae</taxon>
        <taxon>Ceratodon</taxon>
    </lineage>
</organism>
<accession>A0A8T0I9V5</accession>
<protein>
    <submittedName>
        <fullName evidence="1">Uncharacterized protein</fullName>
    </submittedName>
</protein>
<comment type="caution">
    <text evidence="1">The sequence shown here is derived from an EMBL/GenBank/DDBJ whole genome shotgun (WGS) entry which is preliminary data.</text>
</comment>
<name>A0A8T0I9V5_CERPU</name>
<dbReference type="AlphaFoldDB" id="A0A8T0I9V5"/>
<gene>
    <name evidence="1" type="ORF">KC19_4G176100</name>
</gene>
<proteinExistence type="predicted"/>
<evidence type="ECO:0000313" key="1">
    <source>
        <dbReference type="EMBL" id="KAG0580474.1"/>
    </source>
</evidence>